<comment type="caution">
    <text evidence="5">The sequence shown here is derived from an EMBL/GenBank/DDBJ whole genome shotgun (WGS) entry which is preliminary data.</text>
</comment>
<protein>
    <submittedName>
        <fullName evidence="5">Bifunctional RNase H/acid phosphatase</fullName>
    </submittedName>
</protein>
<dbReference type="GO" id="GO:0016791">
    <property type="term" value="F:phosphatase activity"/>
    <property type="evidence" value="ECO:0007669"/>
    <property type="project" value="TreeGrafter"/>
</dbReference>
<sequence length="375" mass="41205">MKLIVNTDGGSRGNPGIAGAGAVVYAEDGTELAARWDYLERGTNNVAEYRGLIGGLELAGRVARKLGERAETAEVCVRMDSKLLVEQMNGRFKIKNAALKELAQQAQGIRRGLGNVTFEWVPRAENKRADELANRAMDRRDSGTEGTDGPRREKPAQPETAQPTSAKQRPTQLLLLRHGENPLSVEGRFAGVSNPELTERGHRQAELAGAYLAKRFAVDAIVASPMIRAQQTAEHVARACAIPPESMDSDPDLREIDFGRWEAKTFREVREQHAEEFTAMMADPSQAPHGGESVDALYRRVTQAMARIAAEHAGRTVAVVTHMMPIKSMVRCCLGSDASVYRRTHLDLASLTVVRVAGRPTLMRMNDAHYLEDLD</sequence>
<accession>A0A364V3Z4</accession>
<dbReference type="GO" id="GO:0004523">
    <property type="term" value="F:RNA-DNA hybrid ribonuclease activity"/>
    <property type="evidence" value="ECO:0007669"/>
    <property type="project" value="InterPro"/>
</dbReference>
<dbReference type="InterPro" id="IPR012337">
    <property type="entry name" value="RNaseH-like_sf"/>
</dbReference>
<dbReference type="GO" id="GO:0005737">
    <property type="term" value="C:cytoplasm"/>
    <property type="evidence" value="ECO:0007669"/>
    <property type="project" value="TreeGrafter"/>
</dbReference>
<dbReference type="SUPFAM" id="SSF53254">
    <property type="entry name" value="Phosphoglycerate mutase-like"/>
    <property type="match status" value="1"/>
</dbReference>
<organism evidence="5 6">
    <name type="scientific">Corynebacterium heidelbergense</name>
    <dbReference type="NCBI Taxonomy" id="2055947"/>
    <lineage>
        <taxon>Bacteria</taxon>
        <taxon>Bacillati</taxon>
        <taxon>Actinomycetota</taxon>
        <taxon>Actinomycetes</taxon>
        <taxon>Mycobacteriales</taxon>
        <taxon>Corynebacteriaceae</taxon>
        <taxon>Corynebacterium</taxon>
    </lineage>
</organism>
<feature type="active site" description="Tele-phosphohistidine intermediate" evidence="1">
    <location>
        <position position="178"/>
    </location>
</feature>
<dbReference type="Gene3D" id="3.40.50.1240">
    <property type="entry name" value="Phosphoglycerate mutase-like"/>
    <property type="match status" value="1"/>
</dbReference>
<feature type="active site" description="Proton donor/acceptor" evidence="1">
    <location>
        <position position="255"/>
    </location>
</feature>
<keyword evidence="6" id="KW-1185">Reference proteome</keyword>
<dbReference type="NCBIfam" id="NF005567">
    <property type="entry name" value="PRK07238.1"/>
    <property type="match status" value="1"/>
</dbReference>
<evidence type="ECO:0000259" key="4">
    <source>
        <dbReference type="PROSITE" id="PS50879"/>
    </source>
</evidence>
<dbReference type="SMART" id="SM00855">
    <property type="entry name" value="PGAM"/>
    <property type="match status" value="1"/>
</dbReference>
<name>A0A364V3Z4_9CORY</name>
<dbReference type="InterPro" id="IPR050275">
    <property type="entry name" value="PGM_Phosphatase"/>
</dbReference>
<dbReference type="PANTHER" id="PTHR48100:SF1">
    <property type="entry name" value="HISTIDINE PHOSPHATASE FAMILY PROTEIN-RELATED"/>
    <property type="match status" value="1"/>
</dbReference>
<dbReference type="Gene3D" id="3.30.420.10">
    <property type="entry name" value="Ribonuclease H-like superfamily/Ribonuclease H"/>
    <property type="match status" value="1"/>
</dbReference>
<dbReference type="GO" id="GO:0003676">
    <property type="term" value="F:nucleic acid binding"/>
    <property type="evidence" value="ECO:0007669"/>
    <property type="project" value="InterPro"/>
</dbReference>
<dbReference type="Pfam" id="PF13456">
    <property type="entry name" value="RVT_3"/>
    <property type="match status" value="1"/>
</dbReference>
<dbReference type="EMBL" id="QHCV01000109">
    <property type="protein sequence ID" value="RAV31349.1"/>
    <property type="molecule type" value="Genomic_DNA"/>
</dbReference>
<gene>
    <name evidence="5" type="ORF">DLJ54_08825</name>
</gene>
<dbReference type="SUPFAM" id="SSF53098">
    <property type="entry name" value="Ribonuclease H-like"/>
    <property type="match status" value="1"/>
</dbReference>
<dbReference type="PANTHER" id="PTHR48100">
    <property type="entry name" value="BROAD-SPECIFICITY PHOSPHATASE YOR283W-RELATED"/>
    <property type="match status" value="1"/>
</dbReference>
<evidence type="ECO:0000256" key="1">
    <source>
        <dbReference type="PIRSR" id="PIRSR613078-1"/>
    </source>
</evidence>
<feature type="compositionally biased region" description="Basic and acidic residues" evidence="3">
    <location>
        <begin position="129"/>
        <end position="156"/>
    </location>
</feature>
<dbReference type="AlphaFoldDB" id="A0A364V3Z4"/>
<dbReference type="InterPro" id="IPR036397">
    <property type="entry name" value="RNaseH_sf"/>
</dbReference>
<feature type="region of interest" description="Disordered" evidence="3">
    <location>
        <begin position="129"/>
        <end position="170"/>
    </location>
</feature>
<dbReference type="CDD" id="cd09279">
    <property type="entry name" value="RNase_HI_like"/>
    <property type="match status" value="1"/>
</dbReference>
<dbReference type="InterPro" id="IPR029033">
    <property type="entry name" value="His_PPase_superfam"/>
</dbReference>
<feature type="binding site" evidence="2">
    <location>
        <position position="228"/>
    </location>
    <ligand>
        <name>substrate</name>
    </ligand>
</feature>
<dbReference type="CDD" id="cd07067">
    <property type="entry name" value="HP_PGM_like"/>
    <property type="match status" value="1"/>
</dbReference>
<dbReference type="InterPro" id="IPR002156">
    <property type="entry name" value="RNaseH_domain"/>
</dbReference>
<dbReference type="PROSITE" id="PS50879">
    <property type="entry name" value="RNASE_H_1"/>
    <property type="match status" value="1"/>
</dbReference>
<dbReference type="Proteomes" id="UP000251577">
    <property type="component" value="Unassembled WGS sequence"/>
</dbReference>
<evidence type="ECO:0000313" key="5">
    <source>
        <dbReference type="EMBL" id="RAV31349.1"/>
    </source>
</evidence>
<reference evidence="5 6" key="1">
    <citation type="journal article" date="2018" name="Syst. Appl. Microbiol.">
        <title>Corynebacterium heidelbergense sp. nov., isolated from the preen glands of Egyptian geese (Alopochen aegyptiacus).</title>
        <authorList>
            <person name="Braun M.S."/>
            <person name="Wang E."/>
            <person name="Zimmermann S."/>
            <person name="Wink M."/>
        </authorList>
    </citation>
    <scope>NUCLEOTIDE SEQUENCE [LARGE SCALE GENOMIC DNA]</scope>
    <source>
        <strain evidence="5 6">647</strain>
    </source>
</reference>
<evidence type="ECO:0000256" key="2">
    <source>
        <dbReference type="PIRSR" id="PIRSR613078-2"/>
    </source>
</evidence>
<proteinExistence type="predicted"/>
<dbReference type="InterPro" id="IPR013078">
    <property type="entry name" value="His_Pase_superF_clade-1"/>
</dbReference>
<evidence type="ECO:0000313" key="6">
    <source>
        <dbReference type="Proteomes" id="UP000251577"/>
    </source>
</evidence>
<evidence type="ECO:0000256" key="3">
    <source>
        <dbReference type="SAM" id="MobiDB-lite"/>
    </source>
</evidence>
<feature type="compositionally biased region" description="Polar residues" evidence="3">
    <location>
        <begin position="159"/>
        <end position="170"/>
    </location>
</feature>
<feature type="domain" description="RNase H type-1" evidence="4">
    <location>
        <begin position="1"/>
        <end position="138"/>
    </location>
</feature>
<dbReference type="Pfam" id="PF00300">
    <property type="entry name" value="His_Phos_1"/>
    <property type="match status" value="1"/>
</dbReference>